<geneLocation type="plasmid" evidence="4">
    <name>unnamed</name>
</geneLocation>
<dbReference type="InterPro" id="IPR023288">
    <property type="entry name" value="Pa2218-like_dom_sf"/>
</dbReference>
<dbReference type="Gene3D" id="1.10.3320.10">
    <property type="entry name" value="pa2218 like domain"/>
    <property type="match status" value="1"/>
</dbReference>
<accession>A0A0F6U0G2</accession>
<evidence type="ECO:0000313" key="5">
    <source>
        <dbReference type="Proteomes" id="UP000034085"/>
    </source>
</evidence>
<dbReference type="InterPro" id="IPR053194">
    <property type="entry name" value="tRNA_methyltr_O"/>
</dbReference>
<gene>
    <name evidence="4" type="ORF">F384_27340</name>
</gene>
<keyword evidence="1" id="KW-0547">Nucleotide-binding</keyword>
<dbReference type="RefSeq" id="WP_046499295.1">
    <property type="nucleotide sequence ID" value="NZ_CP011133.1"/>
</dbReference>
<name>A0A0F6U0G2_CITAM</name>
<dbReference type="PANTHER" id="PTHR39418:SF1">
    <property type="entry name" value="DEHYDROGENASE"/>
    <property type="match status" value="1"/>
</dbReference>
<dbReference type="OrthoDB" id="9804309at2"/>
<dbReference type="InterPro" id="IPR003814">
    <property type="entry name" value="FmdEsu_dom"/>
</dbReference>
<dbReference type="AlphaFoldDB" id="A0A0F6U0G2"/>
<dbReference type="KEGG" id="cama:F384_27340"/>
<evidence type="ECO:0000313" key="4">
    <source>
        <dbReference type="EMBL" id="AKE62257.1"/>
    </source>
</evidence>
<dbReference type="Pfam" id="PF02663">
    <property type="entry name" value="FmdE"/>
    <property type="match status" value="1"/>
</dbReference>
<evidence type="ECO:0000259" key="3">
    <source>
        <dbReference type="Pfam" id="PF02663"/>
    </source>
</evidence>
<protein>
    <submittedName>
        <fullName evidence="4">Formylmethanofuran dehydrogenase</fullName>
    </submittedName>
</protein>
<keyword evidence="2" id="KW-0342">GTP-binding</keyword>
<keyword evidence="4" id="KW-0614">Plasmid</keyword>
<dbReference type="InterPro" id="IPR037103">
    <property type="entry name" value="Tubulin/FtsZ-like_C"/>
</dbReference>
<evidence type="ECO:0000256" key="1">
    <source>
        <dbReference type="ARBA" id="ARBA00022741"/>
    </source>
</evidence>
<sequence>MNQTQFEMAMAFHGHKCPAMPLGFRAAEAAMKQLGVERSQDKELYVISETGKGHAAGCFLDGVMSATGCTYGKSNIEKRYYNKMAFTLIDVKNNKSVRVRLTDDFFGNMLNSPFVALRKQGVPPQDISPEITEPLVNKILSISEEAFLEIGQVQDYTFDKQKGCFETALCSRCGERVFMNKLTKVDSELVCVPCLETK</sequence>
<feature type="domain" description="Formylmethanofuran dehydrogenase subunit E" evidence="3">
    <location>
        <begin position="12"/>
        <end position="147"/>
    </location>
</feature>
<reference evidence="4 5" key="1">
    <citation type="submission" date="2015-03" db="EMBL/GenBank/DDBJ databases">
        <title>Complete genome sequence of Citrobacter amalonaticus Y19.</title>
        <authorList>
            <person name="Park S."/>
        </authorList>
    </citation>
    <scope>NUCLEOTIDE SEQUENCE [LARGE SCALE GENOMIC DNA]</scope>
    <source>
        <strain evidence="4 5">Y19</strain>
        <plasmid evidence="5">Plasmid</plasmid>
    </source>
</reference>
<dbReference type="GO" id="GO:0005525">
    <property type="term" value="F:GTP binding"/>
    <property type="evidence" value="ECO:0007669"/>
    <property type="project" value="UniProtKB-KW"/>
</dbReference>
<dbReference type="PANTHER" id="PTHR39418">
    <property type="entry name" value="DEHYDROGENASE-RELATED"/>
    <property type="match status" value="1"/>
</dbReference>
<evidence type="ECO:0000256" key="2">
    <source>
        <dbReference type="ARBA" id="ARBA00023134"/>
    </source>
</evidence>
<organism evidence="4 5">
    <name type="scientific">Citrobacter amalonaticus Y19</name>
    <dbReference type="NCBI Taxonomy" id="1261127"/>
    <lineage>
        <taxon>Bacteria</taxon>
        <taxon>Pseudomonadati</taxon>
        <taxon>Pseudomonadota</taxon>
        <taxon>Gammaproteobacteria</taxon>
        <taxon>Enterobacterales</taxon>
        <taxon>Enterobacteriaceae</taxon>
        <taxon>Citrobacter</taxon>
    </lineage>
</organism>
<dbReference type="Gene3D" id="3.30.1330.20">
    <property type="entry name" value="Tubulin/FtsZ, C-terminal domain"/>
    <property type="match status" value="1"/>
</dbReference>
<dbReference type="Proteomes" id="UP000034085">
    <property type="component" value="Plasmid"/>
</dbReference>
<dbReference type="HOGENOM" id="CLU_087508_0_0_6"/>
<dbReference type="EMBL" id="CP011133">
    <property type="protein sequence ID" value="AKE62257.1"/>
    <property type="molecule type" value="Genomic_DNA"/>
</dbReference>
<dbReference type="PATRIC" id="fig|1261127.3.peg.5676"/>
<proteinExistence type="predicted"/>
<dbReference type="SUPFAM" id="SSF143555">
    <property type="entry name" value="FwdE-like"/>
    <property type="match status" value="1"/>
</dbReference>